<proteinExistence type="inferred from homology"/>
<dbReference type="AlphaFoldDB" id="E4X1P8"/>
<dbReference type="SUPFAM" id="SSF52540">
    <property type="entry name" value="P-loop containing nucleoside triphosphate hydrolases"/>
    <property type="match status" value="1"/>
</dbReference>
<dbReference type="InterPro" id="IPR000863">
    <property type="entry name" value="Sulfotransferase_dom"/>
</dbReference>
<evidence type="ECO:0000256" key="2">
    <source>
        <dbReference type="ARBA" id="ARBA00022679"/>
    </source>
</evidence>
<sequence>MLSIVDQLGVPRCESLVEKEALSGKPLDFNTKKEYDIMEKTISAHNGLVATPHCHASANLFPKNFKGKIVFITRDTEAVAVSAFHFFNKLPWLDEYMRYFGMNEDVNKFAQHFFKGEGFYGEKDEYDKDWKEYFSAKPSIQVEFFKYEDVLSNKAENIQRLANFLNVADPDITRIIEESSIEKSVAYRKKAMEAAGKTWTEVDNACYRQGKKKTWRELLTPETLAMKK</sequence>
<evidence type="ECO:0000313" key="5">
    <source>
        <dbReference type="EMBL" id="CBY23365.1"/>
    </source>
</evidence>
<dbReference type="InParanoid" id="E4X1P8"/>
<dbReference type="PANTHER" id="PTHR11783">
    <property type="entry name" value="SULFOTRANSFERASE SULT"/>
    <property type="match status" value="1"/>
</dbReference>
<accession>E4X1P8</accession>
<dbReference type="InterPro" id="IPR027417">
    <property type="entry name" value="P-loop_NTPase"/>
</dbReference>
<dbReference type="OrthoDB" id="205623at2759"/>
<dbReference type="Gene3D" id="3.40.50.300">
    <property type="entry name" value="P-loop containing nucleotide triphosphate hydrolases"/>
    <property type="match status" value="1"/>
</dbReference>
<evidence type="ECO:0000259" key="4">
    <source>
        <dbReference type="Pfam" id="PF00685"/>
    </source>
</evidence>
<gene>
    <name evidence="5" type="ORF">GSOID_T00015798001</name>
</gene>
<dbReference type="EMBL" id="FN653021">
    <property type="protein sequence ID" value="CBY23365.1"/>
    <property type="molecule type" value="Genomic_DNA"/>
</dbReference>
<feature type="domain" description="Sulfotransferase" evidence="4">
    <location>
        <begin position="54"/>
        <end position="223"/>
    </location>
</feature>
<dbReference type="EC" id="2.8.2.-" evidence="3"/>
<reference evidence="5" key="1">
    <citation type="journal article" date="2010" name="Science">
        <title>Plasticity of animal genome architecture unmasked by rapid evolution of a pelagic tunicate.</title>
        <authorList>
            <person name="Denoeud F."/>
            <person name="Henriet S."/>
            <person name="Mungpakdee S."/>
            <person name="Aury J.M."/>
            <person name="Da Silva C."/>
            <person name="Brinkmann H."/>
            <person name="Mikhaleva J."/>
            <person name="Olsen L.C."/>
            <person name="Jubin C."/>
            <person name="Canestro C."/>
            <person name="Bouquet J.M."/>
            <person name="Danks G."/>
            <person name="Poulain J."/>
            <person name="Campsteijn C."/>
            <person name="Adamski M."/>
            <person name="Cross I."/>
            <person name="Yadetie F."/>
            <person name="Muffato M."/>
            <person name="Louis A."/>
            <person name="Butcher S."/>
            <person name="Tsagkogeorga G."/>
            <person name="Konrad A."/>
            <person name="Singh S."/>
            <person name="Jensen M.F."/>
            <person name="Cong E.H."/>
            <person name="Eikeseth-Otteraa H."/>
            <person name="Noel B."/>
            <person name="Anthouard V."/>
            <person name="Porcel B.M."/>
            <person name="Kachouri-Lafond R."/>
            <person name="Nishino A."/>
            <person name="Ugolini M."/>
            <person name="Chourrout P."/>
            <person name="Nishida H."/>
            <person name="Aasland R."/>
            <person name="Huzurbazar S."/>
            <person name="Westhof E."/>
            <person name="Delsuc F."/>
            <person name="Lehrach H."/>
            <person name="Reinhardt R."/>
            <person name="Weissenbach J."/>
            <person name="Roy S.W."/>
            <person name="Artiguenave F."/>
            <person name="Postlethwait J.H."/>
            <person name="Manak J.R."/>
            <person name="Thompson E.M."/>
            <person name="Jaillon O."/>
            <person name="Du Pasquier L."/>
            <person name="Boudinot P."/>
            <person name="Liberles D.A."/>
            <person name="Volff J.N."/>
            <person name="Philippe H."/>
            <person name="Lenhard B."/>
            <person name="Roest Crollius H."/>
            <person name="Wincker P."/>
            <person name="Chourrout D."/>
        </authorList>
    </citation>
    <scope>NUCLEOTIDE SEQUENCE [LARGE SCALE GENOMIC DNA]</scope>
</reference>
<organism evidence="5">
    <name type="scientific">Oikopleura dioica</name>
    <name type="common">Tunicate</name>
    <dbReference type="NCBI Taxonomy" id="34765"/>
    <lineage>
        <taxon>Eukaryota</taxon>
        <taxon>Metazoa</taxon>
        <taxon>Chordata</taxon>
        <taxon>Tunicata</taxon>
        <taxon>Appendicularia</taxon>
        <taxon>Copelata</taxon>
        <taxon>Oikopleuridae</taxon>
        <taxon>Oikopleura</taxon>
    </lineage>
</organism>
<comment type="similarity">
    <text evidence="1 3">Belongs to the sulfotransferase 1 family.</text>
</comment>
<evidence type="ECO:0000256" key="1">
    <source>
        <dbReference type="ARBA" id="ARBA00005771"/>
    </source>
</evidence>
<dbReference type="GO" id="GO:0008146">
    <property type="term" value="F:sulfotransferase activity"/>
    <property type="evidence" value="ECO:0007669"/>
    <property type="project" value="InterPro"/>
</dbReference>
<dbReference type="Pfam" id="PF00685">
    <property type="entry name" value="Sulfotransfer_1"/>
    <property type="match status" value="1"/>
</dbReference>
<name>E4X1P8_OIKDI</name>
<evidence type="ECO:0000313" key="6">
    <source>
        <dbReference type="Proteomes" id="UP000001307"/>
    </source>
</evidence>
<evidence type="ECO:0000256" key="3">
    <source>
        <dbReference type="RuleBase" id="RU361155"/>
    </source>
</evidence>
<keyword evidence="2 3" id="KW-0808">Transferase</keyword>
<keyword evidence="6" id="KW-1185">Reference proteome</keyword>
<protein>
    <recommendedName>
        <fullName evidence="3">Sulfotransferase</fullName>
        <ecNumber evidence="3">2.8.2.-</ecNumber>
    </recommendedName>
</protein>
<dbReference type="Proteomes" id="UP000001307">
    <property type="component" value="Unassembled WGS sequence"/>
</dbReference>